<keyword evidence="2" id="KW-1185">Reference proteome</keyword>
<protein>
    <submittedName>
        <fullName evidence="1">Uncharacterized protein</fullName>
    </submittedName>
</protein>
<reference evidence="1" key="1">
    <citation type="submission" date="2020-12" db="EMBL/GenBank/DDBJ databases">
        <title>Bacterial taxonomy.</title>
        <authorList>
            <person name="Pan X."/>
        </authorList>
    </citation>
    <scope>NUCLEOTIDE SEQUENCE</scope>
    <source>
        <strain evidence="1">B2012</strain>
    </source>
</reference>
<proteinExistence type="predicted"/>
<gene>
    <name evidence="1" type="ORF">JCR33_01730</name>
</gene>
<organism evidence="1 2">
    <name type="scientific">Acuticoccus mangrovi</name>
    <dbReference type="NCBI Taxonomy" id="2796142"/>
    <lineage>
        <taxon>Bacteria</taxon>
        <taxon>Pseudomonadati</taxon>
        <taxon>Pseudomonadota</taxon>
        <taxon>Alphaproteobacteria</taxon>
        <taxon>Hyphomicrobiales</taxon>
        <taxon>Amorphaceae</taxon>
        <taxon>Acuticoccus</taxon>
    </lineage>
</organism>
<accession>A0A934MBQ5</accession>
<evidence type="ECO:0000313" key="1">
    <source>
        <dbReference type="EMBL" id="MBJ3774387.1"/>
    </source>
</evidence>
<name>A0A934MBQ5_9HYPH</name>
<comment type="caution">
    <text evidence="1">The sequence shown here is derived from an EMBL/GenBank/DDBJ whole genome shotgun (WGS) entry which is preliminary data.</text>
</comment>
<dbReference type="Proteomes" id="UP000609531">
    <property type="component" value="Unassembled WGS sequence"/>
</dbReference>
<dbReference type="RefSeq" id="WP_198880271.1">
    <property type="nucleotide sequence ID" value="NZ_JAEKJA010000001.1"/>
</dbReference>
<sequence>MSEETETIEKTAPDRALVKRVARTLSGLDMKSWQALSKDERKPHLGKAKKVLNTIDRFSKSGATSEE</sequence>
<dbReference type="EMBL" id="JAEKJA010000001">
    <property type="protein sequence ID" value="MBJ3774387.1"/>
    <property type="molecule type" value="Genomic_DNA"/>
</dbReference>
<evidence type="ECO:0000313" key="2">
    <source>
        <dbReference type="Proteomes" id="UP000609531"/>
    </source>
</evidence>
<dbReference type="AlphaFoldDB" id="A0A934MBQ5"/>